<evidence type="ECO:0000313" key="2">
    <source>
        <dbReference type="Proteomes" id="UP001341840"/>
    </source>
</evidence>
<organism evidence="1 2">
    <name type="scientific">Stylosanthes scabra</name>
    <dbReference type="NCBI Taxonomy" id="79078"/>
    <lineage>
        <taxon>Eukaryota</taxon>
        <taxon>Viridiplantae</taxon>
        <taxon>Streptophyta</taxon>
        <taxon>Embryophyta</taxon>
        <taxon>Tracheophyta</taxon>
        <taxon>Spermatophyta</taxon>
        <taxon>Magnoliopsida</taxon>
        <taxon>eudicotyledons</taxon>
        <taxon>Gunneridae</taxon>
        <taxon>Pentapetalae</taxon>
        <taxon>rosids</taxon>
        <taxon>fabids</taxon>
        <taxon>Fabales</taxon>
        <taxon>Fabaceae</taxon>
        <taxon>Papilionoideae</taxon>
        <taxon>50 kb inversion clade</taxon>
        <taxon>dalbergioids sensu lato</taxon>
        <taxon>Dalbergieae</taxon>
        <taxon>Pterocarpus clade</taxon>
        <taxon>Stylosanthes</taxon>
    </lineage>
</organism>
<name>A0ABU6ZZC8_9FABA</name>
<evidence type="ECO:0008006" key="3">
    <source>
        <dbReference type="Google" id="ProtNLM"/>
    </source>
</evidence>
<evidence type="ECO:0000313" key="1">
    <source>
        <dbReference type="EMBL" id="MED6227368.1"/>
    </source>
</evidence>
<proteinExistence type="predicted"/>
<dbReference type="EMBL" id="JASCZI010280307">
    <property type="protein sequence ID" value="MED6227368.1"/>
    <property type="molecule type" value="Genomic_DNA"/>
</dbReference>
<keyword evidence="2" id="KW-1185">Reference proteome</keyword>
<feature type="non-terminal residue" evidence="1">
    <location>
        <position position="1"/>
    </location>
</feature>
<reference evidence="1 2" key="1">
    <citation type="journal article" date="2023" name="Plants (Basel)">
        <title>Bridging the Gap: Combining Genomics and Transcriptomics Approaches to Understand Stylosanthes scabra, an Orphan Legume from the Brazilian Caatinga.</title>
        <authorList>
            <person name="Ferreira-Neto J.R.C."/>
            <person name="da Silva M.D."/>
            <person name="Binneck E."/>
            <person name="de Melo N.F."/>
            <person name="da Silva R.H."/>
            <person name="de Melo A.L.T.M."/>
            <person name="Pandolfi V."/>
            <person name="Bustamante F.O."/>
            <person name="Brasileiro-Vidal A.C."/>
            <person name="Benko-Iseppon A.M."/>
        </authorList>
    </citation>
    <scope>NUCLEOTIDE SEQUENCE [LARGE SCALE GENOMIC DNA]</scope>
    <source>
        <tissue evidence="1">Leaves</tissue>
    </source>
</reference>
<dbReference type="Proteomes" id="UP001341840">
    <property type="component" value="Unassembled WGS sequence"/>
</dbReference>
<accession>A0ABU6ZZC8</accession>
<sequence>IAQEEKPRLGGFGLHKGKGSRKYVVVAILYNGHQKHSAVSPIQVGSIHRHKRLAMFDPLNAGWEAPKNLVELATLLVQPVPFVIRPDTQIDWCAIPKILQCRSSLGRMANDSSQSPYNLAIAFCFAIQTFL</sequence>
<protein>
    <recommendedName>
        <fullName evidence="3">Transposase</fullName>
    </recommendedName>
</protein>
<gene>
    <name evidence="1" type="ORF">PIB30_112828</name>
</gene>
<comment type="caution">
    <text evidence="1">The sequence shown here is derived from an EMBL/GenBank/DDBJ whole genome shotgun (WGS) entry which is preliminary data.</text>
</comment>